<dbReference type="InterPro" id="IPR036629">
    <property type="entry name" value="YjbJ_sf"/>
</dbReference>
<name>A0ABV5KC49_9ACTN</name>
<proteinExistence type="inferred from homology"/>
<evidence type="ECO:0000313" key="4">
    <source>
        <dbReference type="EMBL" id="MFB9314317.1"/>
    </source>
</evidence>
<protein>
    <submittedName>
        <fullName evidence="4">CsbD family protein</fullName>
    </submittedName>
</protein>
<reference evidence="4 5" key="1">
    <citation type="submission" date="2024-09" db="EMBL/GenBank/DDBJ databases">
        <authorList>
            <person name="Sun Q."/>
            <person name="Mori K."/>
        </authorList>
    </citation>
    <scope>NUCLEOTIDE SEQUENCE [LARGE SCALE GENOMIC DNA]</scope>
    <source>
        <strain evidence="4 5">JCM 9626</strain>
    </source>
</reference>
<keyword evidence="5" id="KW-1185">Reference proteome</keyword>
<dbReference type="EMBL" id="JBHMDG010000017">
    <property type="protein sequence ID" value="MFB9314317.1"/>
    <property type="molecule type" value="Genomic_DNA"/>
</dbReference>
<dbReference type="SUPFAM" id="SSF69047">
    <property type="entry name" value="Hypothetical protein YjbJ"/>
    <property type="match status" value="1"/>
</dbReference>
<gene>
    <name evidence="4" type="ORF">ACFFRI_14775</name>
</gene>
<evidence type="ECO:0000256" key="2">
    <source>
        <dbReference type="SAM" id="MobiDB-lite"/>
    </source>
</evidence>
<comment type="similarity">
    <text evidence="1">Belongs to the UPF0337 (CsbD) family.</text>
</comment>
<evidence type="ECO:0000259" key="3">
    <source>
        <dbReference type="Pfam" id="PF05532"/>
    </source>
</evidence>
<evidence type="ECO:0000313" key="5">
    <source>
        <dbReference type="Proteomes" id="UP001589750"/>
    </source>
</evidence>
<feature type="region of interest" description="Disordered" evidence="2">
    <location>
        <begin position="1"/>
        <end position="50"/>
    </location>
</feature>
<dbReference type="Pfam" id="PF05532">
    <property type="entry name" value="CsbD"/>
    <property type="match status" value="1"/>
</dbReference>
<organism evidence="4 5">
    <name type="scientific">Nocardioides plantarum</name>
    <dbReference type="NCBI Taxonomy" id="29299"/>
    <lineage>
        <taxon>Bacteria</taxon>
        <taxon>Bacillati</taxon>
        <taxon>Actinomycetota</taxon>
        <taxon>Actinomycetes</taxon>
        <taxon>Propionibacteriales</taxon>
        <taxon>Nocardioidaceae</taxon>
        <taxon>Nocardioides</taxon>
    </lineage>
</organism>
<comment type="caution">
    <text evidence="4">The sequence shown here is derived from an EMBL/GenBank/DDBJ whole genome shotgun (WGS) entry which is preliminary data.</text>
</comment>
<sequence length="64" mass="6562">MGLGDKISNKAEDLKGQGKEATGRATGDESLEAEGKGDQASASLKDGVEKVKDAAKDIKDGLTK</sequence>
<dbReference type="RefSeq" id="WP_140009438.1">
    <property type="nucleotide sequence ID" value="NZ_JBHMDG010000017.1"/>
</dbReference>
<accession>A0ABV5KC49</accession>
<dbReference type="Proteomes" id="UP001589750">
    <property type="component" value="Unassembled WGS sequence"/>
</dbReference>
<dbReference type="Gene3D" id="1.10.1470.10">
    <property type="entry name" value="YjbJ"/>
    <property type="match status" value="1"/>
</dbReference>
<evidence type="ECO:0000256" key="1">
    <source>
        <dbReference type="ARBA" id="ARBA00009129"/>
    </source>
</evidence>
<feature type="domain" description="CsbD-like" evidence="3">
    <location>
        <begin position="5"/>
        <end position="57"/>
    </location>
</feature>
<feature type="compositionally biased region" description="Basic and acidic residues" evidence="2">
    <location>
        <begin position="7"/>
        <end position="22"/>
    </location>
</feature>
<dbReference type="InterPro" id="IPR008462">
    <property type="entry name" value="CsbD"/>
</dbReference>